<dbReference type="AlphaFoldDB" id="A0A1M5J6C4"/>
<name>A0A1M5J6C4_9BACT</name>
<proteinExistence type="predicted"/>
<dbReference type="OrthoDB" id="713714at2"/>
<evidence type="ECO:0000313" key="1">
    <source>
        <dbReference type="EMBL" id="SHG36176.1"/>
    </source>
</evidence>
<dbReference type="Pfam" id="PF14058">
    <property type="entry name" value="PcfK"/>
    <property type="match status" value="1"/>
</dbReference>
<reference evidence="2" key="1">
    <citation type="submission" date="2016-11" db="EMBL/GenBank/DDBJ databases">
        <authorList>
            <person name="Varghese N."/>
            <person name="Submissions S."/>
        </authorList>
    </citation>
    <scope>NUCLEOTIDE SEQUENCE [LARGE SCALE GENOMIC DNA]</scope>
    <source>
        <strain evidence="2">DSM 27370</strain>
    </source>
</reference>
<dbReference type="RefSeq" id="WP_062184628.1">
    <property type="nucleotide sequence ID" value="NZ_BBXL01000029.1"/>
</dbReference>
<sequence length="137" mass="15724">MKSTAYFTRTILTYLEQRAETDPLFAKSFAKTDKNIDDCITYILNTVQKSGCNGFTDIEVYSMAVHYYDEDIIEVGNSMNGCHIAVNHVVELTEEEKAEARQEAIKKLQNEAYTKMKQPVKKAKRVELNPQPTLFDF</sequence>
<dbReference type="STRING" id="1346286.SAMN05444362_12222"/>
<dbReference type="Proteomes" id="UP000184480">
    <property type="component" value="Unassembled WGS sequence"/>
</dbReference>
<accession>A0A1M5J6C4</accession>
<organism evidence="1 2">
    <name type="scientific">Dysgonomonas macrotermitis</name>
    <dbReference type="NCBI Taxonomy" id="1346286"/>
    <lineage>
        <taxon>Bacteria</taxon>
        <taxon>Pseudomonadati</taxon>
        <taxon>Bacteroidota</taxon>
        <taxon>Bacteroidia</taxon>
        <taxon>Bacteroidales</taxon>
        <taxon>Dysgonomonadaceae</taxon>
        <taxon>Dysgonomonas</taxon>
    </lineage>
</organism>
<gene>
    <name evidence="1" type="ORF">SAMN05444362_12222</name>
</gene>
<evidence type="ECO:0000313" key="2">
    <source>
        <dbReference type="Proteomes" id="UP000184480"/>
    </source>
</evidence>
<dbReference type="InterPro" id="IPR025624">
    <property type="entry name" value="PcfK"/>
</dbReference>
<protein>
    <submittedName>
        <fullName evidence="1">PcfK-like protein</fullName>
    </submittedName>
</protein>
<dbReference type="EMBL" id="FQUC01000022">
    <property type="protein sequence ID" value="SHG36176.1"/>
    <property type="molecule type" value="Genomic_DNA"/>
</dbReference>
<keyword evidence="2" id="KW-1185">Reference proteome</keyword>